<proteinExistence type="inferred from homology"/>
<dbReference type="InterPro" id="IPR052030">
    <property type="entry name" value="Peptidase_M20/M20A_hydrolases"/>
</dbReference>
<dbReference type="Proteomes" id="UP000799302">
    <property type="component" value="Unassembled WGS sequence"/>
</dbReference>
<dbReference type="InterPro" id="IPR017439">
    <property type="entry name" value="Amidohydrolase"/>
</dbReference>
<dbReference type="SUPFAM" id="SSF53187">
    <property type="entry name" value="Zn-dependent exopeptidases"/>
    <property type="match status" value="1"/>
</dbReference>
<sequence>MELLSLIIKSIQTHRDGIKKINDTIWSNPQLAWHETIAHDTICDFFDDLESDYTVHRHAYGIETSFLIQASTLADPPGLSLPQNDSSKIIVFNAEYDALPSMVPDPDSKPPQLKPAHACGHNLIASASIAAFIACWQALKSTKQPGTIRLLGTPAEESGGGKIRLLKASAYLNINACLMAHPLPLSQDASIKALAFTTTLASQGITAEFHGVDAHAGMAPWDGKNALDALVNSYVGISALRQQLKPTNRVSGIITNGGSAANVIPAYTRAKYGIRAETRKELDELRKKVRRCFEAGSEAAGCTVDVDDTHIAYWDMISNSHLCHGFTDRMNQFGIKTVYRIPEITDHPGAASDQGNVSHFCPAMQAACFIDSKGAVNHTPGFAEAAGTEDSFDRSLDCAKGLAAVGFDVLTDRMFGAAIKDGYMLDIARKAEVVTGDSGKEIPSGEEIDRLIRCHSHSVAHLLKPGMKKEEIMGVLMATDALF</sequence>
<organism evidence="3 4">
    <name type="scientific">Microthyrium microscopicum</name>
    <dbReference type="NCBI Taxonomy" id="703497"/>
    <lineage>
        <taxon>Eukaryota</taxon>
        <taxon>Fungi</taxon>
        <taxon>Dikarya</taxon>
        <taxon>Ascomycota</taxon>
        <taxon>Pezizomycotina</taxon>
        <taxon>Dothideomycetes</taxon>
        <taxon>Dothideomycetes incertae sedis</taxon>
        <taxon>Microthyriales</taxon>
        <taxon>Microthyriaceae</taxon>
        <taxon>Microthyrium</taxon>
    </lineage>
</organism>
<dbReference type="OrthoDB" id="6119954at2759"/>
<protein>
    <recommendedName>
        <fullName evidence="2">Peptidase M20 dimerisation domain-containing protein</fullName>
    </recommendedName>
</protein>
<dbReference type="Gene3D" id="3.40.630.10">
    <property type="entry name" value="Zn peptidases"/>
    <property type="match status" value="1"/>
</dbReference>
<dbReference type="Pfam" id="PF01546">
    <property type="entry name" value="Peptidase_M20"/>
    <property type="match status" value="1"/>
</dbReference>
<accession>A0A6A6UL28</accession>
<gene>
    <name evidence="3" type="ORF">BT63DRAFT_191451</name>
</gene>
<dbReference type="FunFam" id="3.30.70.360:FF:000004">
    <property type="entry name" value="Peptidase M20 domain-containing protein 2"/>
    <property type="match status" value="1"/>
</dbReference>
<keyword evidence="4" id="KW-1185">Reference proteome</keyword>
<feature type="domain" description="Peptidase M20 dimerisation" evidence="2">
    <location>
        <begin position="204"/>
        <end position="295"/>
    </location>
</feature>
<dbReference type="InterPro" id="IPR036264">
    <property type="entry name" value="Bact_exopeptidase_dim_dom"/>
</dbReference>
<evidence type="ECO:0000313" key="3">
    <source>
        <dbReference type="EMBL" id="KAF2672211.1"/>
    </source>
</evidence>
<evidence type="ECO:0000313" key="4">
    <source>
        <dbReference type="Proteomes" id="UP000799302"/>
    </source>
</evidence>
<dbReference type="SUPFAM" id="SSF55031">
    <property type="entry name" value="Bacterial exopeptidase dimerisation domain"/>
    <property type="match status" value="1"/>
</dbReference>
<dbReference type="Gene3D" id="3.30.70.360">
    <property type="match status" value="1"/>
</dbReference>
<dbReference type="InterPro" id="IPR011650">
    <property type="entry name" value="Peptidase_M20_dimer"/>
</dbReference>
<evidence type="ECO:0000256" key="1">
    <source>
        <dbReference type="ARBA" id="ARBA00006247"/>
    </source>
</evidence>
<dbReference type="PANTHER" id="PTHR30575:SF0">
    <property type="entry name" value="XAA-ARG DIPEPTIDASE"/>
    <property type="match status" value="1"/>
</dbReference>
<dbReference type="AlphaFoldDB" id="A0A6A6UL28"/>
<dbReference type="EMBL" id="MU004232">
    <property type="protein sequence ID" value="KAF2672211.1"/>
    <property type="molecule type" value="Genomic_DNA"/>
</dbReference>
<dbReference type="InterPro" id="IPR002933">
    <property type="entry name" value="Peptidase_M20"/>
</dbReference>
<comment type="similarity">
    <text evidence="1">Belongs to the peptidase M20A family.</text>
</comment>
<name>A0A6A6UL28_9PEZI</name>
<dbReference type="Pfam" id="PF07687">
    <property type="entry name" value="M20_dimer"/>
    <property type="match status" value="1"/>
</dbReference>
<dbReference type="NCBIfam" id="TIGR01891">
    <property type="entry name" value="amidohydrolases"/>
    <property type="match status" value="1"/>
</dbReference>
<dbReference type="GO" id="GO:0016805">
    <property type="term" value="F:dipeptidase activity"/>
    <property type="evidence" value="ECO:0007669"/>
    <property type="project" value="TreeGrafter"/>
</dbReference>
<dbReference type="PANTHER" id="PTHR30575">
    <property type="entry name" value="PEPTIDASE M20"/>
    <property type="match status" value="1"/>
</dbReference>
<evidence type="ECO:0000259" key="2">
    <source>
        <dbReference type="Pfam" id="PF07687"/>
    </source>
</evidence>
<reference evidence="3" key="1">
    <citation type="journal article" date="2020" name="Stud. Mycol.">
        <title>101 Dothideomycetes genomes: a test case for predicting lifestyles and emergence of pathogens.</title>
        <authorList>
            <person name="Haridas S."/>
            <person name="Albert R."/>
            <person name="Binder M."/>
            <person name="Bloem J."/>
            <person name="Labutti K."/>
            <person name="Salamov A."/>
            <person name="Andreopoulos B."/>
            <person name="Baker S."/>
            <person name="Barry K."/>
            <person name="Bills G."/>
            <person name="Bluhm B."/>
            <person name="Cannon C."/>
            <person name="Castanera R."/>
            <person name="Culley D."/>
            <person name="Daum C."/>
            <person name="Ezra D."/>
            <person name="Gonzalez J."/>
            <person name="Henrissat B."/>
            <person name="Kuo A."/>
            <person name="Liang C."/>
            <person name="Lipzen A."/>
            <person name="Lutzoni F."/>
            <person name="Magnuson J."/>
            <person name="Mondo S."/>
            <person name="Nolan M."/>
            <person name="Ohm R."/>
            <person name="Pangilinan J."/>
            <person name="Park H.-J."/>
            <person name="Ramirez L."/>
            <person name="Alfaro M."/>
            <person name="Sun H."/>
            <person name="Tritt A."/>
            <person name="Yoshinaga Y."/>
            <person name="Zwiers L.-H."/>
            <person name="Turgeon B."/>
            <person name="Goodwin S."/>
            <person name="Spatafora J."/>
            <person name="Crous P."/>
            <person name="Grigoriev I."/>
        </authorList>
    </citation>
    <scope>NUCLEOTIDE SEQUENCE</scope>
    <source>
        <strain evidence="3">CBS 115976</strain>
    </source>
</reference>
<dbReference type="CDD" id="cd05672">
    <property type="entry name" value="M20_ACY1L2-like"/>
    <property type="match status" value="1"/>
</dbReference>